<dbReference type="Proteomes" id="UP000002358">
    <property type="component" value="Chromosome 1"/>
</dbReference>
<organism evidence="5 6">
    <name type="scientific">Nasonia vitripennis</name>
    <name type="common">Parasitic wasp</name>
    <dbReference type="NCBI Taxonomy" id="7425"/>
    <lineage>
        <taxon>Eukaryota</taxon>
        <taxon>Metazoa</taxon>
        <taxon>Ecdysozoa</taxon>
        <taxon>Arthropoda</taxon>
        <taxon>Hexapoda</taxon>
        <taxon>Insecta</taxon>
        <taxon>Pterygota</taxon>
        <taxon>Neoptera</taxon>
        <taxon>Endopterygota</taxon>
        <taxon>Hymenoptera</taxon>
        <taxon>Apocrita</taxon>
        <taxon>Proctotrupomorpha</taxon>
        <taxon>Chalcidoidea</taxon>
        <taxon>Pteromalidae</taxon>
        <taxon>Pteromalinae</taxon>
        <taxon>Nasonia</taxon>
    </lineage>
</organism>
<dbReference type="AlphaFoldDB" id="A0A7M7HD37"/>
<dbReference type="InterPro" id="IPR011333">
    <property type="entry name" value="SKP1/BTB/POZ_sf"/>
</dbReference>
<dbReference type="InterPro" id="IPR007889">
    <property type="entry name" value="HTH_Psq"/>
</dbReference>
<proteinExistence type="predicted"/>
<dbReference type="OMA" id="MNHLKWM"/>
<feature type="compositionally biased region" description="Basic and acidic residues" evidence="3">
    <location>
        <begin position="167"/>
        <end position="185"/>
    </location>
</feature>
<reference evidence="5" key="1">
    <citation type="submission" date="2021-01" db="UniProtKB">
        <authorList>
            <consortium name="EnsemblMetazoa"/>
        </authorList>
    </citation>
    <scope>IDENTIFICATION</scope>
</reference>
<dbReference type="SMART" id="SM00225">
    <property type="entry name" value="BTB"/>
    <property type="match status" value="1"/>
</dbReference>
<dbReference type="OrthoDB" id="6482909at2759"/>
<evidence type="ECO:0000313" key="6">
    <source>
        <dbReference type="Proteomes" id="UP000002358"/>
    </source>
</evidence>
<dbReference type="InParanoid" id="A0A7M7HD37"/>
<dbReference type="GO" id="GO:0006357">
    <property type="term" value="P:regulation of transcription by RNA polymerase II"/>
    <property type="evidence" value="ECO:0007669"/>
    <property type="project" value="TreeGrafter"/>
</dbReference>
<feature type="region of interest" description="Disordered" evidence="3">
    <location>
        <begin position="155"/>
        <end position="190"/>
    </location>
</feature>
<dbReference type="EnsemblMetazoa" id="XM_008212727">
    <property type="protein sequence ID" value="XP_008210949"/>
    <property type="gene ID" value="LOC100121492"/>
</dbReference>
<evidence type="ECO:0000256" key="1">
    <source>
        <dbReference type="ARBA" id="ARBA00004123"/>
    </source>
</evidence>
<dbReference type="Pfam" id="PF05225">
    <property type="entry name" value="HTH_psq"/>
    <property type="match status" value="2"/>
</dbReference>
<dbReference type="PROSITE" id="PS50097">
    <property type="entry name" value="BTB"/>
    <property type="match status" value="1"/>
</dbReference>
<dbReference type="KEGG" id="nvi:100121492"/>
<gene>
    <name evidence="5" type="primary">100121492</name>
</gene>
<dbReference type="InterPro" id="IPR051095">
    <property type="entry name" value="Dros_DevTransReg"/>
</dbReference>
<protein>
    <recommendedName>
        <fullName evidence="4">BTB domain-containing protein</fullName>
    </recommendedName>
</protein>
<evidence type="ECO:0000313" key="5">
    <source>
        <dbReference type="EnsemblMetazoa" id="XP_008210949"/>
    </source>
</evidence>
<dbReference type="FunCoup" id="A0A7M7HD37">
    <property type="interactions" value="233"/>
</dbReference>
<accession>A0A7M7HD37</accession>
<dbReference type="Pfam" id="PF00651">
    <property type="entry name" value="BTB"/>
    <property type="match status" value="1"/>
</dbReference>
<feature type="domain" description="BTB" evidence="4">
    <location>
        <begin position="42"/>
        <end position="107"/>
    </location>
</feature>
<evidence type="ECO:0000256" key="3">
    <source>
        <dbReference type="SAM" id="MobiDB-lite"/>
    </source>
</evidence>
<dbReference type="GO" id="GO:0005634">
    <property type="term" value="C:nucleus"/>
    <property type="evidence" value="ECO:0007669"/>
    <property type="project" value="UniProtKB-SubCell"/>
</dbReference>
<keyword evidence="6" id="KW-1185">Reference proteome</keyword>
<keyword evidence="2" id="KW-0539">Nucleus</keyword>
<dbReference type="CDD" id="cd18315">
    <property type="entry name" value="BTB_POZ_BAB-like"/>
    <property type="match status" value="1"/>
</dbReference>
<dbReference type="SUPFAM" id="SSF46689">
    <property type="entry name" value="Homeodomain-like"/>
    <property type="match status" value="4"/>
</dbReference>
<dbReference type="Gene3D" id="3.30.710.10">
    <property type="entry name" value="Potassium Channel Kv1.1, Chain A"/>
    <property type="match status" value="1"/>
</dbReference>
<evidence type="ECO:0000256" key="2">
    <source>
        <dbReference type="ARBA" id="ARBA00023242"/>
    </source>
</evidence>
<dbReference type="InterPro" id="IPR000210">
    <property type="entry name" value="BTB/POZ_dom"/>
</dbReference>
<name>A0A7M7HD37_NASVI</name>
<dbReference type="PANTHER" id="PTHR23110">
    <property type="entry name" value="BTB DOMAIN TRANSCRIPTION FACTOR"/>
    <property type="match status" value="1"/>
</dbReference>
<evidence type="ECO:0000259" key="4">
    <source>
        <dbReference type="PROSITE" id="PS50097"/>
    </source>
</evidence>
<dbReference type="InterPro" id="IPR009057">
    <property type="entry name" value="Homeodomain-like_sf"/>
</dbReference>
<dbReference type="SMR" id="A0A7M7HD37"/>
<sequence length="522" mass="58948">MSESVLGTDQTQVDTSYCFKWSNYQSHLSEVVRQLLEEECMVDVTLYAGGERIQAHRLVLCACSTLFQEILSQVNDEHATIILSDISPQDVRSIVEFSYNGEVRIPVENINNLLDAAHSLKICGLMEIEGLDESEISQDKDITADDSYVLSEFPQVDEEDESIQSTDFEKSHTQKTSENKRKISTNDEEDEMDEILKRRKRRKSVCKKEYSDEMLAAAISDIKEGRSLLEAAMRNHIPRSTLYMRAKVLGLTLNPARSEYTNEDMQGAIQAVMAGSSLQQASDCYGIPKTVLWRRIQKEGCIPPRHEKKNSYAADRREAAVKALERGDSLTKVANEYKIPKTTLFRDKARLVDQGKLPSTFWKKRKSDGEELKRSRLEEAVAACKEGKMSQAVASVTYQIPKTTIWRRLQKEIGKSDSGSSVKKQQKRALSTTLKSAEIVKSQELQETDFEAYCPEDTDMNITYIDESNMTDDPVIILASGDVDELNLPNNRSLVVVHEGTDDNFISCGLELDENTTFVEKS</sequence>
<dbReference type="GO" id="GO:0003677">
    <property type="term" value="F:DNA binding"/>
    <property type="evidence" value="ECO:0007669"/>
    <property type="project" value="InterPro"/>
</dbReference>
<comment type="subcellular location">
    <subcellularLocation>
        <location evidence="1">Nucleus</location>
    </subcellularLocation>
</comment>
<dbReference type="SUPFAM" id="SSF54695">
    <property type="entry name" value="POZ domain"/>
    <property type="match status" value="1"/>
</dbReference>
<dbReference type="Gene3D" id="1.10.10.60">
    <property type="entry name" value="Homeodomain-like"/>
    <property type="match status" value="3"/>
</dbReference>
<dbReference type="PANTHER" id="PTHR23110:SF109">
    <property type="entry name" value="FI07618P-RELATED"/>
    <property type="match status" value="1"/>
</dbReference>